<feature type="compositionally biased region" description="Acidic residues" evidence="1">
    <location>
        <begin position="212"/>
        <end position="231"/>
    </location>
</feature>
<accession>A0A6C0I9Z1</accession>
<dbReference type="AlphaFoldDB" id="A0A6C0I9Z1"/>
<name>A0A6C0I9Z1_9ZZZZ</name>
<dbReference type="EMBL" id="MN740137">
    <property type="protein sequence ID" value="QHT89215.1"/>
    <property type="molecule type" value="Genomic_DNA"/>
</dbReference>
<evidence type="ECO:0000256" key="1">
    <source>
        <dbReference type="SAM" id="MobiDB-lite"/>
    </source>
</evidence>
<proteinExistence type="predicted"/>
<feature type="compositionally biased region" description="Basic and acidic residues" evidence="1">
    <location>
        <begin position="193"/>
        <end position="211"/>
    </location>
</feature>
<evidence type="ECO:0000313" key="2">
    <source>
        <dbReference type="EMBL" id="QHT89215.1"/>
    </source>
</evidence>
<organism evidence="2">
    <name type="scientific">viral metagenome</name>
    <dbReference type="NCBI Taxonomy" id="1070528"/>
    <lineage>
        <taxon>unclassified sequences</taxon>
        <taxon>metagenomes</taxon>
        <taxon>organismal metagenomes</taxon>
    </lineage>
</organism>
<reference evidence="2" key="1">
    <citation type="journal article" date="2020" name="Nature">
        <title>Giant virus diversity and host interactions through global metagenomics.</title>
        <authorList>
            <person name="Schulz F."/>
            <person name="Roux S."/>
            <person name="Paez-Espino D."/>
            <person name="Jungbluth S."/>
            <person name="Walsh D.A."/>
            <person name="Denef V.J."/>
            <person name="McMahon K.D."/>
            <person name="Konstantinidis K.T."/>
            <person name="Eloe-Fadrosh E.A."/>
            <person name="Kyrpides N.C."/>
            <person name="Woyke T."/>
        </authorList>
    </citation>
    <scope>NUCLEOTIDE SEQUENCE</scope>
    <source>
        <strain evidence="2">GVMAG-M-3300023184-53</strain>
    </source>
</reference>
<protein>
    <submittedName>
        <fullName evidence="2">Uncharacterized protein</fullName>
    </submittedName>
</protein>
<sequence length="231" mass="27414">MATSITFEDWKDLDICECGGPLFKYHDCSKNAFIAKCGHLKEYQIIDPVTKKKKWVKSKKQPCKYKGLYNNPDKRIFSKTIEEKKESYIDPNKLLFDQLTALFEYIFIEPRPFVIQEIDYLVRTKLQKKPRQTYYFPTVGLFMTESHKESIADYHDRIFAEEIIDKTEIKPITITKYNNKFVVDDLETPEQSDTDHNDDSSDASDSDHESIELFEEDPEEYYEEDYFDEPE</sequence>
<feature type="region of interest" description="Disordered" evidence="1">
    <location>
        <begin position="186"/>
        <end position="231"/>
    </location>
</feature>